<gene>
    <name evidence="1" type="ORF">BCR44DRAFT_23414</name>
</gene>
<evidence type="ECO:0000313" key="1">
    <source>
        <dbReference type="EMBL" id="ORZ29951.1"/>
    </source>
</evidence>
<dbReference type="Proteomes" id="UP000193411">
    <property type="component" value="Unassembled WGS sequence"/>
</dbReference>
<keyword evidence="2" id="KW-1185">Reference proteome</keyword>
<evidence type="ECO:0000313" key="2">
    <source>
        <dbReference type="Proteomes" id="UP000193411"/>
    </source>
</evidence>
<reference evidence="1 2" key="1">
    <citation type="submission" date="2016-07" db="EMBL/GenBank/DDBJ databases">
        <title>Pervasive Adenine N6-methylation of Active Genes in Fungi.</title>
        <authorList>
            <consortium name="DOE Joint Genome Institute"/>
            <person name="Mondo S.J."/>
            <person name="Dannebaum R.O."/>
            <person name="Kuo R.C."/>
            <person name="Labutti K."/>
            <person name="Haridas S."/>
            <person name="Kuo A."/>
            <person name="Salamov A."/>
            <person name="Ahrendt S.R."/>
            <person name="Lipzen A."/>
            <person name="Sullivan W."/>
            <person name="Andreopoulos W.B."/>
            <person name="Clum A."/>
            <person name="Lindquist E."/>
            <person name="Daum C."/>
            <person name="Ramamoorthy G.K."/>
            <person name="Gryganskyi A."/>
            <person name="Culley D."/>
            <person name="Magnuson J.K."/>
            <person name="James T.Y."/>
            <person name="O'Malley M.A."/>
            <person name="Stajich J.E."/>
            <person name="Spatafora J.W."/>
            <person name="Visel A."/>
            <person name="Grigoriev I.V."/>
        </authorList>
    </citation>
    <scope>NUCLEOTIDE SEQUENCE [LARGE SCALE GENOMIC DNA]</scope>
    <source>
        <strain evidence="1 2">PL171</strain>
    </source>
</reference>
<accession>A0A1Y2H7L7</accession>
<proteinExistence type="predicted"/>
<dbReference type="Pfam" id="PF19114">
    <property type="entry name" value="EsV_1_7_cys"/>
    <property type="match status" value="5"/>
</dbReference>
<protein>
    <submittedName>
        <fullName evidence="1">Uncharacterized protein</fullName>
    </submittedName>
</protein>
<dbReference type="EMBL" id="MCFL01000116">
    <property type="protein sequence ID" value="ORZ29951.1"/>
    <property type="molecule type" value="Genomic_DNA"/>
</dbReference>
<dbReference type="AlphaFoldDB" id="A0A1Y2H7L7"/>
<dbReference type="SMART" id="SM01425">
    <property type="entry name" value="EsV_1_7"/>
    <property type="match status" value="5"/>
</dbReference>
<dbReference type="InterPro" id="IPR043822">
    <property type="entry name" value="EsV_1_7_cys"/>
</dbReference>
<sequence length="373" mass="42762">MVNVISKRCQFDGCTKRPAFNTKGSTKARFCAQHKTPEMVNVKSKRCQFDECTKIPAFNTEGSNQRRFCAQHKTPEMVDVKNKRCQFDGCTKQPIFNTEGSSKARFCAQHKTPEMVDVKSKQCQFDGCQTRASYGLPGHQAEHCFTHRQVNEVSKPRKKCIESGCNQLATHGILRHEHCEKHVQEGELNMFERPCLMCNLPSILVRNNHCEYCDPEAFQSSRLAKQNAVRDFLLAHGITFESVDRVIDGGACGLERPDFVIQGAYQIIIVECDENQHFHISKDCETVREINISQSFGGTPVLFLRFNPDEFKRPKGTCEIGTSERLRVLLQVIKHHLPEEPSHFLRRMYLYYDGFTNKNLVPETIDMQYGVKE</sequence>
<name>A0A1Y2H7L7_9FUNG</name>
<dbReference type="OrthoDB" id="2138681at2759"/>
<dbReference type="Gene3D" id="6.10.140.110">
    <property type="match status" value="2"/>
</dbReference>
<organism evidence="1 2">
    <name type="scientific">Catenaria anguillulae PL171</name>
    <dbReference type="NCBI Taxonomy" id="765915"/>
    <lineage>
        <taxon>Eukaryota</taxon>
        <taxon>Fungi</taxon>
        <taxon>Fungi incertae sedis</taxon>
        <taxon>Blastocladiomycota</taxon>
        <taxon>Blastocladiomycetes</taxon>
        <taxon>Blastocladiales</taxon>
        <taxon>Catenariaceae</taxon>
        <taxon>Catenaria</taxon>
    </lineage>
</organism>
<comment type="caution">
    <text evidence="1">The sequence shown here is derived from an EMBL/GenBank/DDBJ whole genome shotgun (WGS) entry which is preliminary data.</text>
</comment>